<comment type="caution">
    <text evidence="2">The sequence shown here is derived from an EMBL/GenBank/DDBJ whole genome shotgun (WGS) entry which is preliminary data.</text>
</comment>
<evidence type="ECO:0000256" key="1">
    <source>
        <dbReference type="SAM" id="Phobius"/>
    </source>
</evidence>
<dbReference type="Proteomes" id="UP000572635">
    <property type="component" value="Unassembled WGS sequence"/>
</dbReference>
<feature type="transmembrane region" description="Helical" evidence="1">
    <location>
        <begin position="42"/>
        <end position="62"/>
    </location>
</feature>
<reference evidence="2 3" key="1">
    <citation type="submission" date="2020-08" db="EMBL/GenBank/DDBJ databases">
        <title>Sequencing the genomes of 1000 actinobacteria strains.</title>
        <authorList>
            <person name="Klenk H.-P."/>
        </authorList>
    </citation>
    <scope>NUCLEOTIDE SEQUENCE [LARGE SCALE GENOMIC DNA]</scope>
    <source>
        <strain evidence="2 3">DSM 44551</strain>
    </source>
</reference>
<evidence type="ECO:0000313" key="3">
    <source>
        <dbReference type="Proteomes" id="UP000572635"/>
    </source>
</evidence>
<keyword evidence="1" id="KW-0472">Membrane</keyword>
<dbReference type="RefSeq" id="WP_184398082.1">
    <property type="nucleotide sequence ID" value="NZ_BAAAJD010000131.1"/>
</dbReference>
<keyword evidence="1" id="KW-1133">Transmembrane helix</keyword>
<keyword evidence="1" id="KW-0812">Transmembrane</keyword>
<evidence type="ECO:0000313" key="2">
    <source>
        <dbReference type="EMBL" id="MBB5435348.1"/>
    </source>
</evidence>
<dbReference type="AlphaFoldDB" id="A0A7W8QSY4"/>
<organism evidence="2 3">
    <name type="scientific">Nocardiopsis composta</name>
    <dbReference type="NCBI Taxonomy" id="157465"/>
    <lineage>
        <taxon>Bacteria</taxon>
        <taxon>Bacillati</taxon>
        <taxon>Actinomycetota</taxon>
        <taxon>Actinomycetes</taxon>
        <taxon>Streptosporangiales</taxon>
        <taxon>Nocardiopsidaceae</taxon>
        <taxon>Nocardiopsis</taxon>
    </lineage>
</organism>
<dbReference type="EMBL" id="JACHDB010000002">
    <property type="protein sequence ID" value="MBB5435348.1"/>
    <property type="molecule type" value="Genomic_DNA"/>
</dbReference>
<feature type="transmembrane region" description="Helical" evidence="1">
    <location>
        <begin position="74"/>
        <end position="101"/>
    </location>
</feature>
<gene>
    <name evidence="2" type="ORF">HDA36_005496</name>
</gene>
<keyword evidence="3" id="KW-1185">Reference proteome</keyword>
<proteinExistence type="predicted"/>
<evidence type="ECO:0008006" key="4">
    <source>
        <dbReference type="Google" id="ProtNLM"/>
    </source>
</evidence>
<sequence>MFLSDRVRRRWRQSENTAQNLEPARRLFPTNRIRDAVYTRRGLKWGVPAMLLAAPYIAAVKLLSDHIEQGGPGWLHLVVLLCAWNALKMLWLGPMSLIALARVRYREHVQRRAARREAESRGTTPDEVLVMAGGAS</sequence>
<accession>A0A7W8QSY4</accession>
<name>A0A7W8QSY4_9ACTN</name>
<protein>
    <recommendedName>
        <fullName evidence="4">Sulfate permease</fullName>
    </recommendedName>
</protein>